<dbReference type="GO" id="GO:0016787">
    <property type="term" value="F:hydrolase activity"/>
    <property type="evidence" value="ECO:0007669"/>
    <property type="project" value="UniProtKB-KW"/>
</dbReference>
<dbReference type="Proteomes" id="UP000010482">
    <property type="component" value="Chromosome"/>
</dbReference>
<reference evidence="6" key="1">
    <citation type="submission" date="2012-04" db="EMBL/GenBank/DDBJ databases">
        <title>Finished genome of Dactylococcopsis salina PCC 8305.</title>
        <authorList>
            <consortium name="US DOE Joint Genome Institute"/>
            <person name="Gugger M."/>
            <person name="Coursin T."/>
            <person name="Rippka R."/>
            <person name="Tandeau De Marsac N."/>
            <person name="Huntemann M."/>
            <person name="Wei C.-L."/>
            <person name="Han J."/>
            <person name="Detter J.C."/>
            <person name="Han C."/>
            <person name="Tapia R."/>
            <person name="Daligault H."/>
            <person name="Chen A."/>
            <person name="Krypides N."/>
            <person name="Mavromatis K."/>
            <person name="Markowitz V."/>
            <person name="Szeto E."/>
            <person name="Ivanova N."/>
            <person name="Ovchinnikova G."/>
            <person name="Pagani I."/>
            <person name="Pati A."/>
            <person name="Goodwin L."/>
            <person name="Peters L."/>
            <person name="Pitluck S."/>
            <person name="Woyke T."/>
            <person name="Kerfeld C."/>
        </authorList>
    </citation>
    <scope>NUCLEOTIDE SEQUENCE [LARGE SCALE GENOMIC DNA]</scope>
    <source>
        <strain evidence="6">PCC 8305</strain>
    </source>
</reference>
<dbReference type="KEGG" id="dsl:Dacsa_2779"/>
<dbReference type="GO" id="GO:0000166">
    <property type="term" value="F:nucleotide binding"/>
    <property type="evidence" value="ECO:0007669"/>
    <property type="project" value="UniProtKB-KW"/>
</dbReference>
<evidence type="ECO:0000313" key="7">
    <source>
        <dbReference type="Proteomes" id="UP000010482"/>
    </source>
</evidence>
<sequence>MSRNWQQRIQDIQSAIAKIQNYTEQLTFDEFQNQPAIVDAVLYNFTIIGEAARTIPEDIQIRYPEVPWQDMKALRNWMVHEYFRVSYEIIWDTIQYDLDQLIPQLKRVLETESN</sequence>
<keyword evidence="7" id="KW-1185">Reference proteome</keyword>
<dbReference type="PANTHER" id="PTHR34139">
    <property type="entry name" value="UPF0331 PROTEIN MJ0127"/>
    <property type="match status" value="1"/>
</dbReference>
<dbReference type="STRING" id="13035.Dacsa_2779"/>
<keyword evidence="5" id="KW-0378">Hydrolase</keyword>
<keyword evidence="4" id="KW-0547">Nucleotide-binding</keyword>
<dbReference type="PANTHER" id="PTHR34139:SF1">
    <property type="entry name" value="RNASE MJ1380-RELATED"/>
    <property type="match status" value="1"/>
</dbReference>
<dbReference type="EMBL" id="CP003944">
    <property type="protein sequence ID" value="AFZ51349.1"/>
    <property type="molecule type" value="Genomic_DNA"/>
</dbReference>
<dbReference type="HOGENOM" id="CLU_142825_3_3_3"/>
<evidence type="ECO:0000256" key="4">
    <source>
        <dbReference type="ARBA" id="ARBA00022741"/>
    </source>
</evidence>
<evidence type="ECO:0000256" key="1">
    <source>
        <dbReference type="ARBA" id="ARBA00022553"/>
    </source>
</evidence>
<dbReference type="OrthoDB" id="9810538at2"/>
<dbReference type="AlphaFoldDB" id="K9YWR1"/>
<evidence type="ECO:0000256" key="2">
    <source>
        <dbReference type="ARBA" id="ARBA00022649"/>
    </source>
</evidence>
<name>K9YWR1_DACS8</name>
<evidence type="ECO:0000313" key="6">
    <source>
        <dbReference type="EMBL" id="AFZ51349.1"/>
    </source>
</evidence>
<evidence type="ECO:0008006" key="8">
    <source>
        <dbReference type="Google" id="ProtNLM"/>
    </source>
</evidence>
<evidence type="ECO:0000256" key="3">
    <source>
        <dbReference type="ARBA" id="ARBA00022722"/>
    </source>
</evidence>
<keyword evidence="2" id="KW-1277">Toxin-antitoxin system</keyword>
<dbReference type="RefSeq" id="WP_015230338.1">
    <property type="nucleotide sequence ID" value="NC_019780.1"/>
</dbReference>
<dbReference type="GO" id="GO:0110001">
    <property type="term" value="C:toxin-antitoxin complex"/>
    <property type="evidence" value="ECO:0007669"/>
    <property type="project" value="InterPro"/>
</dbReference>
<keyword evidence="1" id="KW-0597">Phosphoprotein</keyword>
<dbReference type="InterPro" id="IPR051813">
    <property type="entry name" value="HepT_RNase_toxin"/>
</dbReference>
<gene>
    <name evidence="6" type="ORF">Dacsa_2779</name>
</gene>
<dbReference type="InterPro" id="IPR008201">
    <property type="entry name" value="HepT-like"/>
</dbReference>
<dbReference type="Pfam" id="PF01934">
    <property type="entry name" value="HepT-like"/>
    <property type="match status" value="1"/>
</dbReference>
<organism evidence="6 7">
    <name type="scientific">Dactylococcopsis salina (strain PCC 8305)</name>
    <name type="common">Myxobactron salinum</name>
    <dbReference type="NCBI Taxonomy" id="13035"/>
    <lineage>
        <taxon>Bacteria</taxon>
        <taxon>Bacillati</taxon>
        <taxon>Cyanobacteriota</taxon>
        <taxon>Cyanophyceae</taxon>
        <taxon>Nodosilineales</taxon>
        <taxon>Cymatolegaceae</taxon>
        <taxon>Dactylococcopsis</taxon>
    </lineage>
</organism>
<accession>K9YWR1</accession>
<proteinExistence type="predicted"/>
<dbReference type="GO" id="GO:0004540">
    <property type="term" value="F:RNA nuclease activity"/>
    <property type="evidence" value="ECO:0007669"/>
    <property type="project" value="InterPro"/>
</dbReference>
<keyword evidence="3" id="KW-0540">Nuclease</keyword>
<dbReference type="eggNOG" id="COG2361">
    <property type="taxonomic scope" value="Bacteria"/>
</dbReference>
<evidence type="ECO:0000256" key="5">
    <source>
        <dbReference type="ARBA" id="ARBA00022801"/>
    </source>
</evidence>
<protein>
    <recommendedName>
        <fullName evidence="8">Nucleotidyltransferase</fullName>
    </recommendedName>
</protein>
<dbReference type="SUPFAM" id="SSF81593">
    <property type="entry name" value="Nucleotidyltransferase substrate binding subunit/domain"/>
    <property type="match status" value="1"/>
</dbReference>